<gene>
    <name evidence="1" type="ORF">F4553_006518</name>
</gene>
<accession>A0A841BY46</accession>
<dbReference type="InterPro" id="IPR010775">
    <property type="entry name" value="DUF1365"/>
</dbReference>
<evidence type="ECO:0000313" key="2">
    <source>
        <dbReference type="Proteomes" id="UP000587527"/>
    </source>
</evidence>
<dbReference type="Pfam" id="PF07103">
    <property type="entry name" value="DUF1365"/>
    <property type="match status" value="1"/>
</dbReference>
<evidence type="ECO:0000313" key="1">
    <source>
        <dbReference type="EMBL" id="MBB5873084.1"/>
    </source>
</evidence>
<dbReference type="RefSeq" id="WP_312875471.1">
    <property type="nucleotide sequence ID" value="NZ_JACHMN010000003.1"/>
</dbReference>
<dbReference type="PANTHER" id="PTHR33973:SF4">
    <property type="entry name" value="OS07G0153300 PROTEIN"/>
    <property type="match status" value="1"/>
</dbReference>
<reference evidence="1 2" key="1">
    <citation type="submission" date="2020-08" db="EMBL/GenBank/DDBJ databases">
        <title>Sequencing the genomes of 1000 actinobacteria strains.</title>
        <authorList>
            <person name="Klenk H.-P."/>
        </authorList>
    </citation>
    <scope>NUCLEOTIDE SEQUENCE [LARGE SCALE GENOMIC DNA]</scope>
    <source>
        <strain evidence="1 2">DSM 45362</strain>
    </source>
</reference>
<sequence>MTRAGLASSALYESVVSHVRGTPLRHAFRYATYQWLVDLDRMPVLPWALRPLARFTAADHLGDPARDIRANVEEFARLRGVELRGGRILMLAQARVFGYVFNPLTVFWCFDEAGELACVLAEVHNTYGERHCYLLTPGGDDRYATGKEFYVSPFFAVEGEYEMRLPAPDERLRLMIKLAHHGKQVFVATLTGRRRAATSGALLRLALRHPLSPLLASARIRYQGIRLYLRRLPVVARQPHKTQEGVR</sequence>
<dbReference type="PANTHER" id="PTHR33973">
    <property type="entry name" value="OS07G0153300 PROTEIN"/>
    <property type="match status" value="1"/>
</dbReference>
<organism evidence="1 2">
    <name type="scientific">Allocatelliglobosispora scoriae</name>
    <dbReference type="NCBI Taxonomy" id="643052"/>
    <lineage>
        <taxon>Bacteria</taxon>
        <taxon>Bacillati</taxon>
        <taxon>Actinomycetota</taxon>
        <taxon>Actinomycetes</taxon>
        <taxon>Micromonosporales</taxon>
        <taxon>Micromonosporaceae</taxon>
        <taxon>Allocatelliglobosispora</taxon>
    </lineage>
</organism>
<comment type="caution">
    <text evidence="1">The sequence shown here is derived from an EMBL/GenBank/DDBJ whole genome shotgun (WGS) entry which is preliminary data.</text>
</comment>
<keyword evidence="2" id="KW-1185">Reference proteome</keyword>
<dbReference type="AlphaFoldDB" id="A0A841BY46"/>
<protein>
    <submittedName>
        <fullName evidence="1">DUF1365 family protein</fullName>
    </submittedName>
</protein>
<dbReference type="Proteomes" id="UP000587527">
    <property type="component" value="Unassembled WGS sequence"/>
</dbReference>
<proteinExistence type="predicted"/>
<dbReference type="EMBL" id="JACHMN010000003">
    <property type="protein sequence ID" value="MBB5873084.1"/>
    <property type="molecule type" value="Genomic_DNA"/>
</dbReference>
<name>A0A841BY46_9ACTN</name>